<comment type="caution">
    <text evidence="2">The sequence shown here is derived from an EMBL/GenBank/DDBJ whole genome shotgun (WGS) entry which is preliminary data.</text>
</comment>
<evidence type="ECO:0000256" key="1">
    <source>
        <dbReference type="SAM" id="Phobius"/>
    </source>
</evidence>
<feature type="transmembrane region" description="Helical" evidence="1">
    <location>
        <begin position="48"/>
        <end position="73"/>
    </location>
</feature>
<protein>
    <submittedName>
        <fullName evidence="2">Uncharacterized protein</fullName>
    </submittedName>
</protein>
<gene>
    <name evidence="2" type="ORF">CQ12_32330</name>
</gene>
<feature type="transmembrane region" description="Helical" evidence="1">
    <location>
        <begin position="12"/>
        <end position="36"/>
    </location>
</feature>
<evidence type="ECO:0000313" key="2">
    <source>
        <dbReference type="EMBL" id="KRR14935.1"/>
    </source>
</evidence>
<dbReference type="OrthoDB" id="7278895at2"/>
<evidence type="ECO:0000313" key="3">
    <source>
        <dbReference type="Proteomes" id="UP000050863"/>
    </source>
</evidence>
<dbReference type="EMBL" id="LLXZ01000009">
    <property type="protein sequence ID" value="KRR14935.1"/>
    <property type="molecule type" value="Genomic_DNA"/>
</dbReference>
<keyword evidence="1" id="KW-0472">Membrane</keyword>
<sequence>MPAEELPGSKAASVTAVTLSTGAVACGVCCVLPFALPATVLASTGTLLAWFVSMHLWVTVLAFLSVAGAWGWIAWQSRHTRRRPAASTLVMMAGSTVLLTVAVLWPLIEKSLISVLRA</sequence>
<reference evidence="2 3" key="1">
    <citation type="submission" date="2014-03" db="EMBL/GenBank/DDBJ databases">
        <title>Bradyrhizobium valentinum sp. nov., isolated from effective nodules of Lupinus mariae-josephae, a lupine endemic of basic-lime soils in Eastern Spain.</title>
        <authorList>
            <person name="Duran D."/>
            <person name="Rey L."/>
            <person name="Navarro A."/>
            <person name="Busquets A."/>
            <person name="Imperial J."/>
            <person name="Ruiz-Argueso T."/>
        </authorList>
    </citation>
    <scope>NUCLEOTIDE SEQUENCE [LARGE SCALE GENOMIC DNA]</scope>
    <source>
        <strain evidence="2 3">PAC68</strain>
    </source>
</reference>
<keyword evidence="1" id="KW-1133">Transmembrane helix</keyword>
<keyword evidence="1" id="KW-0812">Transmembrane</keyword>
<dbReference type="Proteomes" id="UP000050863">
    <property type="component" value="Unassembled WGS sequence"/>
</dbReference>
<accession>A0A0R3M404</accession>
<keyword evidence="3" id="KW-1185">Reference proteome</keyword>
<name>A0A0R3M404_9BRAD</name>
<proteinExistence type="predicted"/>
<organism evidence="2 3">
    <name type="scientific">Bradyrhizobium jicamae</name>
    <dbReference type="NCBI Taxonomy" id="280332"/>
    <lineage>
        <taxon>Bacteria</taxon>
        <taxon>Pseudomonadati</taxon>
        <taxon>Pseudomonadota</taxon>
        <taxon>Alphaproteobacteria</taxon>
        <taxon>Hyphomicrobiales</taxon>
        <taxon>Nitrobacteraceae</taxon>
        <taxon>Bradyrhizobium</taxon>
    </lineage>
</organism>
<feature type="transmembrane region" description="Helical" evidence="1">
    <location>
        <begin position="85"/>
        <end position="108"/>
    </location>
</feature>
<dbReference type="AlphaFoldDB" id="A0A0R3M404"/>